<proteinExistence type="inferred from homology"/>
<evidence type="ECO:0000256" key="1">
    <source>
        <dbReference type="ARBA" id="ARBA00006484"/>
    </source>
</evidence>
<evidence type="ECO:0000256" key="2">
    <source>
        <dbReference type="ARBA" id="ARBA00023002"/>
    </source>
</evidence>
<dbReference type="Gene3D" id="3.40.50.720">
    <property type="entry name" value="NAD(P)-binding Rossmann-like Domain"/>
    <property type="match status" value="1"/>
</dbReference>
<gene>
    <name evidence="3" type="ORF">SAMN05216210_0695</name>
</gene>
<dbReference type="EMBL" id="LT629787">
    <property type="protein sequence ID" value="SDT94141.1"/>
    <property type="molecule type" value="Genomic_DNA"/>
</dbReference>
<accession>A0A1H2EGC5</accession>
<dbReference type="OrthoDB" id="335726at2"/>
<keyword evidence="4" id="KW-1185">Reference proteome</keyword>
<evidence type="ECO:0000313" key="3">
    <source>
        <dbReference type="EMBL" id="SDT94141.1"/>
    </source>
</evidence>
<dbReference type="GO" id="GO:0016491">
    <property type="term" value="F:oxidoreductase activity"/>
    <property type="evidence" value="ECO:0007669"/>
    <property type="project" value="UniProtKB-KW"/>
</dbReference>
<dbReference type="STRING" id="1434072.SAMN05216210_0695"/>
<dbReference type="Proteomes" id="UP000243924">
    <property type="component" value="Chromosome I"/>
</dbReference>
<dbReference type="Pfam" id="PF00106">
    <property type="entry name" value="adh_short"/>
    <property type="match status" value="1"/>
</dbReference>
<dbReference type="InterPro" id="IPR002347">
    <property type="entry name" value="SDR_fam"/>
</dbReference>
<dbReference type="PROSITE" id="PS00061">
    <property type="entry name" value="ADH_SHORT"/>
    <property type="match status" value="1"/>
</dbReference>
<dbReference type="InterPro" id="IPR036291">
    <property type="entry name" value="NAD(P)-bd_dom_sf"/>
</dbReference>
<dbReference type="NCBIfam" id="NF005489">
    <property type="entry name" value="PRK07102.1"/>
    <property type="match status" value="1"/>
</dbReference>
<organism evidence="3 4">
    <name type="scientific">Halopseudomonas salegens</name>
    <dbReference type="NCBI Taxonomy" id="1434072"/>
    <lineage>
        <taxon>Bacteria</taxon>
        <taxon>Pseudomonadati</taxon>
        <taxon>Pseudomonadota</taxon>
        <taxon>Gammaproteobacteria</taxon>
        <taxon>Pseudomonadales</taxon>
        <taxon>Pseudomonadaceae</taxon>
        <taxon>Halopseudomonas</taxon>
    </lineage>
</organism>
<dbReference type="InterPro" id="IPR020904">
    <property type="entry name" value="Sc_DH/Rdtase_CS"/>
</dbReference>
<comment type="similarity">
    <text evidence="1">Belongs to the short-chain dehydrogenases/reductases (SDR) family.</text>
</comment>
<dbReference type="PRINTS" id="PR00081">
    <property type="entry name" value="GDHRDH"/>
</dbReference>
<name>A0A1H2EGC5_9GAMM</name>
<keyword evidence="2" id="KW-0560">Oxidoreductase</keyword>
<dbReference type="AlphaFoldDB" id="A0A1H2EGC5"/>
<reference evidence="4" key="1">
    <citation type="submission" date="2016-10" db="EMBL/GenBank/DDBJ databases">
        <authorList>
            <person name="Varghese N."/>
            <person name="Submissions S."/>
        </authorList>
    </citation>
    <scope>NUCLEOTIDE SEQUENCE [LARGE SCALE GENOMIC DNA]</scope>
    <source>
        <strain evidence="4">CECT 8338</strain>
    </source>
</reference>
<sequence length="246" mass="26700">MKKILIIGACSAIAAACARRWVSSESEFVLTGRDADKLQQQADDLLSRGAKAVHCHVVDVNELSTHQPLVDFAIEHLRQLDLVLMAYGSLPDQARCETDVAYALQEFHTNAVSTISLLGLLGARLEQQAHGALAVIASVAADRGRPSNYLYGSAKAAVATYAEGLRARLFKVGVSVTTIKPGFVDTPMTQGLDLPALLLATPDQVARRIVKSVAARRAVVYAPAFWWPIMLIIRCLPQVVFKRLNL</sequence>
<dbReference type="SUPFAM" id="SSF51735">
    <property type="entry name" value="NAD(P)-binding Rossmann-fold domains"/>
    <property type="match status" value="1"/>
</dbReference>
<dbReference type="RefSeq" id="WP_092384183.1">
    <property type="nucleotide sequence ID" value="NZ_LT629787.1"/>
</dbReference>
<evidence type="ECO:0008006" key="5">
    <source>
        <dbReference type="Google" id="ProtNLM"/>
    </source>
</evidence>
<dbReference type="PANTHER" id="PTHR44196:SF3">
    <property type="entry name" value="SHORT CHAIN DEHYDROGENASE FAMILY PROTEIN"/>
    <property type="match status" value="1"/>
</dbReference>
<protein>
    <recommendedName>
        <fullName evidence="5">Short-subunit dehydrogenase</fullName>
    </recommendedName>
</protein>
<dbReference type="GO" id="GO:0016020">
    <property type="term" value="C:membrane"/>
    <property type="evidence" value="ECO:0007669"/>
    <property type="project" value="TreeGrafter"/>
</dbReference>
<evidence type="ECO:0000313" key="4">
    <source>
        <dbReference type="Proteomes" id="UP000243924"/>
    </source>
</evidence>
<dbReference type="PANTHER" id="PTHR44196">
    <property type="entry name" value="DEHYDROGENASE/REDUCTASE SDR FAMILY MEMBER 7B"/>
    <property type="match status" value="1"/>
</dbReference>
<dbReference type="PROSITE" id="PS51257">
    <property type="entry name" value="PROKAR_LIPOPROTEIN"/>
    <property type="match status" value="1"/>
</dbReference>